<dbReference type="EMBL" id="GDRN01099941">
    <property type="protein sequence ID" value="JAI58666.1"/>
    <property type="molecule type" value="Transcribed_RNA"/>
</dbReference>
<protein>
    <recommendedName>
        <fullName evidence="5">Mitochondrial cardiolipin hydrolase</fullName>
    </recommendedName>
    <alternativeName>
        <fullName evidence="6">Mitochondrial phospholipase</fullName>
    </alternativeName>
</protein>
<evidence type="ECO:0000256" key="6">
    <source>
        <dbReference type="ARBA" id="ARBA00043167"/>
    </source>
</evidence>
<organism evidence="8">
    <name type="scientific">Scylla olivacea</name>
    <name type="common">Orange mud crab</name>
    <name type="synonym">Cancer olivacea</name>
    <dbReference type="NCBI Taxonomy" id="85551"/>
    <lineage>
        <taxon>Eukaryota</taxon>
        <taxon>Metazoa</taxon>
        <taxon>Ecdysozoa</taxon>
        <taxon>Arthropoda</taxon>
        <taxon>Crustacea</taxon>
        <taxon>Multicrustacea</taxon>
        <taxon>Malacostraca</taxon>
        <taxon>Eumalacostraca</taxon>
        <taxon>Eucarida</taxon>
        <taxon>Decapoda</taxon>
        <taxon>Pleocyemata</taxon>
        <taxon>Brachyura</taxon>
        <taxon>Eubrachyura</taxon>
        <taxon>Portunoidea</taxon>
        <taxon>Portunidae</taxon>
        <taxon>Portuninae</taxon>
        <taxon>Scylla</taxon>
    </lineage>
</organism>
<feature type="domain" description="Phospholipase D-like" evidence="7">
    <location>
        <begin position="131"/>
        <end position="300"/>
    </location>
</feature>
<dbReference type="AlphaFoldDB" id="A0A0P4W5F4"/>
<dbReference type="InterPro" id="IPR051406">
    <property type="entry name" value="PLD_domain"/>
</dbReference>
<keyword evidence="3" id="KW-0443">Lipid metabolism</keyword>
<dbReference type="EMBL" id="GDRN01099942">
    <property type="protein sequence ID" value="JAI58665.1"/>
    <property type="molecule type" value="Transcribed_RNA"/>
</dbReference>
<dbReference type="GO" id="GO:0016042">
    <property type="term" value="P:lipid catabolic process"/>
    <property type="evidence" value="ECO:0007669"/>
    <property type="project" value="UniProtKB-KW"/>
</dbReference>
<evidence type="ECO:0000313" key="8">
    <source>
        <dbReference type="EMBL" id="JAI58666.1"/>
    </source>
</evidence>
<evidence type="ECO:0000259" key="7">
    <source>
        <dbReference type="Pfam" id="PF13091"/>
    </source>
</evidence>
<proteinExistence type="inferred from homology"/>
<dbReference type="GO" id="GO:0016891">
    <property type="term" value="F:RNA endonuclease activity producing 5'-phosphomonoesters, hydrolytic mechanism"/>
    <property type="evidence" value="ECO:0007669"/>
    <property type="project" value="TreeGrafter"/>
</dbReference>
<sequence length="307" mass="34817">MRTYKYSILVIAAVVGTEVIFKCLKHLYNVFYYKSGDKVKHLVTSWDSKKQRSVNEVIFFPDQGILSSLTASNTSCRKQNLIVMEENSGIHHIQSSEKCHQSRFITRSFSLNENEVPHSAYLKKSSSLIHLVDVLDSARCSLKVCVYIITLQDLVDALVRAKNRGVHVRVIVEGQMPNEAALATLRKNNISARISQSSQIMHHKFALVDVPNPDCPSVIPGNATPTEIHEKSWLGWFSSYLFFRSSFSQSATDVERPESLLLTGSFNWTWTAVVNNCENVIISNDLNLINHYNEEFDFIWKAIEVSS</sequence>
<dbReference type="PANTHER" id="PTHR43856">
    <property type="entry name" value="CARDIOLIPIN HYDROLASE"/>
    <property type="match status" value="1"/>
</dbReference>
<comment type="similarity">
    <text evidence="4">Belongs to the phospholipase D family. MitoPLD/Zucchini subfamily.</text>
</comment>
<accession>A0A0P4W5F4</accession>
<name>A0A0P4W5F4_SCYOL</name>
<dbReference type="Pfam" id="PF13091">
    <property type="entry name" value="PLDc_2"/>
    <property type="match status" value="1"/>
</dbReference>
<dbReference type="GO" id="GO:0034587">
    <property type="term" value="P:piRNA processing"/>
    <property type="evidence" value="ECO:0007669"/>
    <property type="project" value="TreeGrafter"/>
</dbReference>
<dbReference type="GO" id="GO:0005739">
    <property type="term" value="C:mitochondrion"/>
    <property type="evidence" value="ECO:0007669"/>
    <property type="project" value="TreeGrafter"/>
</dbReference>
<reference evidence="8" key="1">
    <citation type="submission" date="2015-09" db="EMBL/GenBank/DDBJ databases">
        <title>Scylla olivacea transcriptome.</title>
        <authorList>
            <person name="Ikhwanuddin M."/>
        </authorList>
    </citation>
    <scope>NUCLEOTIDE SEQUENCE</scope>
</reference>
<dbReference type="SUPFAM" id="SSF56024">
    <property type="entry name" value="Phospholipase D/nuclease"/>
    <property type="match status" value="1"/>
</dbReference>
<dbReference type="PANTHER" id="PTHR43856:SF1">
    <property type="entry name" value="MITOCHONDRIAL CARDIOLIPIN HYDROLASE"/>
    <property type="match status" value="1"/>
</dbReference>
<keyword evidence="1" id="KW-0378">Hydrolase</keyword>
<evidence type="ECO:0000256" key="2">
    <source>
        <dbReference type="ARBA" id="ARBA00022963"/>
    </source>
</evidence>
<evidence type="ECO:0000256" key="4">
    <source>
        <dbReference type="ARBA" id="ARBA00038012"/>
    </source>
</evidence>
<dbReference type="InterPro" id="IPR025202">
    <property type="entry name" value="PLD-like_dom"/>
</dbReference>
<keyword evidence="2" id="KW-0442">Lipid degradation</keyword>
<evidence type="ECO:0000256" key="3">
    <source>
        <dbReference type="ARBA" id="ARBA00023098"/>
    </source>
</evidence>
<dbReference type="Gene3D" id="3.30.870.10">
    <property type="entry name" value="Endonuclease Chain A"/>
    <property type="match status" value="1"/>
</dbReference>
<evidence type="ECO:0000256" key="5">
    <source>
        <dbReference type="ARBA" id="ARBA00040549"/>
    </source>
</evidence>
<evidence type="ECO:0000256" key="1">
    <source>
        <dbReference type="ARBA" id="ARBA00022801"/>
    </source>
</evidence>